<reference evidence="1" key="1">
    <citation type="submission" date="2020-08" db="EMBL/GenBank/DDBJ databases">
        <title>Multicomponent nature underlies the extraordinary mechanical properties of spider dragline silk.</title>
        <authorList>
            <person name="Kono N."/>
            <person name="Nakamura H."/>
            <person name="Mori M."/>
            <person name="Yoshida Y."/>
            <person name="Ohtoshi R."/>
            <person name="Malay A.D."/>
            <person name="Moran D.A.P."/>
            <person name="Tomita M."/>
            <person name="Numata K."/>
            <person name="Arakawa K."/>
        </authorList>
    </citation>
    <scope>NUCLEOTIDE SEQUENCE</scope>
</reference>
<comment type="caution">
    <text evidence="1">The sequence shown here is derived from an EMBL/GenBank/DDBJ whole genome shotgun (WGS) entry which is preliminary data.</text>
</comment>
<name>A0A8X7CRI7_9ARAC</name>
<gene>
    <name evidence="1" type="ORF">TNIN_425721</name>
</gene>
<accession>A0A8X7CRI7</accession>
<organism evidence="1 2">
    <name type="scientific">Trichonephila inaurata madagascariensis</name>
    <dbReference type="NCBI Taxonomy" id="2747483"/>
    <lineage>
        <taxon>Eukaryota</taxon>
        <taxon>Metazoa</taxon>
        <taxon>Ecdysozoa</taxon>
        <taxon>Arthropoda</taxon>
        <taxon>Chelicerata</taxon>
        <taxon>Arachnida</taxon>
        <taxon>Araneae</taxon>
        <taxon>Araneomorphae</taxon>
        <taxon>Entelegynae</taxon>
        <taxon>Araneoidea</taxon>
        <taxon>Nephilidae</taxon>
        <taxon>Trichonephila</taxon>
        <taxon>Trichonephila inaurata</taxon>
    </lineage>
</organism>
<dbReference type="EMBL" id="BMAV01021592">
    <property type="protein sequence ID" value="GFY75740.1"/>
    <property type="molecule type" value="Genomic_DNA"/>
</dbReference>
<evidence type="ECO:0000313" key="1">
    <source>
        <dbReference type="EMBL" id="GFY75740.1"/>
    </source>
</evidence>
<dbReference type="Proteomes" id="UP000886998">
    <property type="component" value="Unassembled WGS sequence"/>
</dbReference>
<dbReference type="AlphaFoldDB" id="A0A8X7CRI7"/>
<keyword evidence="2" id="KW-1185">Reference proteome</keyword>
<dbReference type="OrthoDB" id="10541447at2759"/>
<evidence type="ECO:0000313" key="2">
    <source>
        <dbReference type="Proteomes" id="UP000886998"/>
    </source>
</evidence>
<sequence>MVKSMFVVEFGDPSREYSAALLRQVIASDNSICFCFSKPPPRVKPSFPATETNPILFFLLGRFRSAIPQSRQLLSLALN</sequence>
<proteinExistence type="predicted"/>
<protein>
    <submittedName>
        <fullName evidence="1">Uncharacterized protein</fullName>
    </submittedName>
</protein>